<feature type="signal peptide" evidence="1">
    <location>
        <begin position="1"/>
        <end position="19"/>
    </location>
</feature>
<evidence type="ECO:0000313" key="2">
    <source>
        <dbReference type="EMBL" id="KAG0274358.1"/>
    </source>
</evidence>
<dbReference type="Proteomes" id="UP001194580">
    <property type="component" value="Unassembled WGS sequence"/>
</dbReference>
<evidence type="ECO:0000256" key="1">
    <source>
        <dbReference type="SAM" id="SignalP"/>
    </source>
</evidence>
<dbReference type="AlphaFoldDB" id="A0AAD4DCR8"/>
<protein>
    <submittedName>
        <fullName evidence="2">Uncharacterized protein</fullName>
    </submittedName>
</protein>
<gene>
    <name evidence="2" type="ORF">BGZ95_009875</name>
</gene>
<accession>A0AAD4DCR8</accession>
<organism evidence="2 3">
    <name type="scientific">Linnemannia exigua</name>
    <dbReference type="NCBI Taxonomy" id="604196"/>
    <lineage>
        <taxon>Eukaryota</taxon>
        <taxon>Fungi</taxon>
        <taxon>Fungi incertae sedis</taxon>
        <taxon>Mucoromycota</taxon>
        <taxon>Mortierellomycotina</taxon>
        <taxon>Mortierellomycetes</taxon>
        <taxon>Mortierellales</taxon>
        <taxon>Mortierellaceae</taxon>
        <taxon>Linnemannia</taxon>
    </lineage>
</organism>
<name>A0AAD4DCR8_9FUNG</name>
<proteinExistence type="predicted"/>
<comment type="caution">
    <text evidence="2">The sequence shown here is derived from an EMBL/GenBank/DDBJ whole genome shotgun (WGS) entry which is preliminary data.</text>
</comment>
<feature type="chain" id="PRO_5042048972" evidence="1">
    <location>
        <begin position="20"/>
        <end position="200"/>
    </location>
</feature>
<dbReference type="EMBL" id="JAAAIL010000616">
    <property type="protein sequence ID" value="KAG0274358.1"/>
    <property type="molecule type" value="Genomic_DNA"/>
</dbReference>
<keyword evidence="1" id="KW-0732">Signal</keyword>
<sequence>MRFYIVLLALSMCAWVAMAGVSGVGNARVNHAGGQAAQVQTVDETGAAPAVTDDAPAPAAAAGADTAAATASGEATLSDAVINGGTPLGPPPGPRTQAEEKADAVLACMEGCSGAVACQNSCITTGYNVPSGPVPAITASIPPPIGATVTATTVAPTTTASVATNKPQGSGAGASWSSCGGYRMAGAVAVVAVASFFVGL</sequence>
<evidence type="ECO:0000313" key="3">
    <source>
        <dbReference type="Proteomes" id="UP001194580"/>
    </source>
</evidence>
<keyword evidence="3" id="KW-1185">Reference proteome</keyword>
<reference evidence="2" key="1">
    <citation type="journal article" date="2020" name="Fungal Divers.">
        <title>Resolving the Mortierellaceae phylogeny through synthesis of multi-gene phylogenetics and phylogenomics.</title>
        <authorList>
            <person name="Vandepol N."/>
            <person name="Liber J."/>
            <person name="Desiro A."/>
            <person name="Na H."/>
            <person name="Kennedy M."/>
            <person name="Barry K."/>
            <person name="Grigoriev I.V."/>
            <person name="Miller A.N."/>
            <person name="O'Donnell K."/>
            <person name="Stajich J.E."/>
            <person name="Bonito G."/>
        </authorList>
    </citation>
    <scope>NUCLEOTIDE SEQUENCE</scope>
    <source>
        <strain evidence="2">NRRL 28262</strain>
    </source>
</reference>